<dbReference type="InterPro" id="IPR012128">
    <property type="entry name" value="Phycobilisome_asu/bsu"/>
</dbReference>
<dbReference type="EMBL" id="RSCM01000005">
    <property type="protein sequence ID" value="RUS97138.1"/>
    <property type="molecule type" value="Genomic_DNA"/>
</dbReference>
<evidence type="ECO:0000313" key="5">
    <source>
        <dbReference type="EMBL" id="RUS97138.1"/>
    </source>
</evidence>
<comment type="similarity">
    <text evidence="2">Belongs to the phycobiliprotein family.</text>
</comment>
<evidence type="ECO:0000256" key="4">
    <source>
        <dbReference type="ARBA" id="ARBA00023307"/>
    </source>
</evidence>
<name>A0A3S1IGP2_ANAVA</name>
<keyword evidence="4" id="KW-0089">Bile pigment</keyword>
<dbReference type="Gene3D" id="1.10.490.20">
    <property type="entry name" value="Phycocyanins"/>
    <property type="match status" value="1"/>
</dbReference>
<comment type="subcellular location">
    <subcellularLocation>
        <location evidence="1">Cellular thylakoid membrane</location>
        <topology evidence="1">Peripheral membrane protein</topology>
        <orientation evidence="1">Cytoplasmic side</orientation>
    </subcellularLocation>
</comment>
<evidence type="ECO:0000256" key="1">
    <source>
        <dbReference type="ARBA" id="ARBA00004445"/>
    </source>
</evidence>
<dbReference type="Pfam" id="PF00502">
    <property type="entry name" value="Phycobilisome"/>
    <property type="match status" value="1"/>
</dbReference>
<dbReference type="GO" id="GO:0015979">
    <property type="term" value="P:photosynthesis"/>
    <property type="evidence" value="ECO:0007669"/>
    <property type="project" value="InterPro"/>
</dbReference>
<dbReference type="Proteomes" id="UP000276103">
    <property type="component" value="Unassembled WGS sequence"/>
</dbReference>
<evidence type="ECO:0000256" key="3">
    <source>
        <dbReference type="ARBA" id="ARBA00022991"/>
    </source>
</evidence>
<organism evidence="5 6">
    <name type="scientific">Trichormus variabilis SAG 1403-4b</name>
    <dbReference type="NCBI Taxonomy" id="447716"/>
    <lineage>
        <taxon>Bacteria</taxon>
        <taxon>Bacillati</taxon>
        <taxon>Cyanobacteriota</taxon>
        <taxon>Cyanophyceae</taxon>
        <taxon>Nostocales</taxon>
        <taxon>Nostocaceae</taxon>
        <taxon>Trichormus</taxon>
    </lineage>
</organism>
<proteinExistence type="inferred from homology"/>
<sequence length="349" mass="39971">MESLAQQWASKYVNNLQVNTSSQESGEHLTLSEIVSPSRREKTAQGILLSLRAISAKAWNKTELLLSEEVKRHCIDPEIINPWDIAADSFRIYQKALDVYTQKASLRPLSLLMKLDQQESPLYNQGLEVYTDLVAPEKLAIFIGADIGAIRHKYTSIDPRLIGFVSMQFHYTSEMLIEKLEPVEKILISGYFKVIDDYLYMPLQRAYNAAAKHDYNSPVMSAVQTLLPNSTQIAHNIRQRIIELFPNYHSMSGLLSDPIVKASSIRDAEMFQIYLWVCALEGNISAIQEELFPLCVMLYPTLKVQWELVRQMLYLLRYEIFDRLTPEQSNTLMPYFEALSQMFSSAVLG</sequence>
<comment type="caution">
    <text evidence="5">The sequence shown here is derived from an EMBL/GenBank/DDBJ whole genome shotgun (WGS) entry which is preliminary data.</text>
</comment>
<dbReference type="AlphaFoldDB" id="A0A3S1IGP2"/>
<keyword evidence="3" id="KW-0157">Chromophore</keyword>
<gene>
    <name evidence="5" type="ORF">DSM107003_18790</name>
</gene>
<dbReference type="InterPro" id="IPR038719">
    <property type="entry name" value="Phycobilisome_asu/bsu_sf"/>
</dbReference>
<evidence type="ECO:0000313" key="6">
    <source>
        <dbReference type="Proteomes" id="UP000276103"/>
    </source>
</evidence>
<dbReference type="GO" id="GO:0030089">
    <property type="term" value="C:phycobilisome"/>
    <property type="evidence" value="ECO:0007669"/>
    <property type="project" value="InterPro"/>
</dbReference>
<evidence type="ECO:0000256" key="2">
    <source>
        <dbReference type="ARBA" id="ARBA00008182"/>
    </source>
</evidence>
<dbReference type="GO" id="GO:0031676">
    <property type="term" value="C:plasma membrane-derived thylakoid membrane"/>
    <property type="evidence" value="ECO:0007669"/>
    <property type="project" value="UniProtKB-SubCell"/>
</dbReference>
<protein>
    <submittedName>
        <fullName evidence="5">Uncharacterized protein</fullName>
    </submittedName>
</protein>
<reference evidence="5 6" key="1">
    <citation type="journal article" date="2019" name="Genome Biol. Evol.">
        <title>Day and night: Metabolic profiles and evolutionary relationships of six axenic non-marine cyanobacteria.</title>
        <authorList>
            <person name="Will S.E."/>
            <person name="Henke P."/>
            <person name="Boedeker C."/>
            <person name="Huang S."/>
            <person name="Brinkmann H."/>
            <person name="Rohde M."/>
            <person name="Jarek M."/>
            <person name="Friedl T."/>
            <person name="Seufert S."/>
            <person name="Schumacher M."/>
            <person name="Overmann J."/>
            <person name="Neumann-Schaal M."/>
            <person name="Petersen J."/>
        </authorList>
    </citation>
    <scope>NUCLEOTIDE SEQUENCE [LARGE SCALE GENOMIC DNA]</scope>
    <source>
        <strain evidence="5 6">SAG 1403-4b</strain>
    </source>
</reference>
<dbReference type="SUPFAM" id="SSF46458">
    <property type="entry name" value="Globin-like"/>
    <property type="match status" value="1"/>
</dbReference>
<dbReference type="OrthoDB" id="527514at2"/>
<accession>A0A3S1IGP2</accession>
<keyword evidence="6" id="KW-1185">Reference proteome</keyword>
<dbReference type="InterPro" id="IPR009050">
    <property type="entry name" value="Globin-like_sf"/>
</dbReference>